<dbReference type="Proteomes" id="UP000501266">
    <property type="component" value="Segment"/>
</dbReference>
<dbReference type="EMBL" id="MT024865">
    <property type="protein sequence ID" value="QIN94158.1"/>
    <property type="molecule type" value="Genomic_DNA"/>
</dbReference>
<reference evidence="1 2" key="1">
    <citation type="submission" date="2020-02" db="EMBL/GenBank/DDBJ databases">
        <authorList>
            <person name="Bullock J.N."/>
            <person name="Barnes M.L."/>
            <person name="Kankolongo K.M."/>
            <person name="Dejene B.A."/>
            <person name="Lindsay P.E."/>
            <person name="Bhuiyan S."/>
            <person name="Nayek S."/>
            <person name="Hughes L.E."/>
            <person name="Garlena R.A."/>
            <person name="Russell D.A."/>
            <person name="Pope W.H."/>
            <person name="Jacobs-Sera D."/>
            <person name="Hatfull G.F."/>
        </authorList>
    </citation>
    <scope>NUCLEOTIDE SEQUENCE [LARGE SCALE GENOMIC DNA]</scope>
</reference>
<accession>A0A6G8R2H0</accession>
<dbReference type="GeneID" id="77928033"/>
<name>A0A6G8R2H0_9CAUD</name>
<evidence type="ECO:0000313" key="2">
    <source>
        <dbReference type="Proteomes" id="UP000501266"/>
    </source>
</evidence>
<proteinExistence type="predicted"/>
<dbReference type="KEGG" id="vg:77928033"/>
<keyword evidence="2" id="KW-1185">Reference proteome</keyword>
<gene>
    <name evidence="1" type="primary">197</name>
    <name evidence="1" type="ORF">SEA_WAKANDA_197</name>
</gene>
<sequence length="67" mass="7599">MMREIRLASTSITTSNGYGKVVRRDVAINSLELIVTLGQIMADSKESHTRNNLRKVMDMIRDLHPTI</sequence>
<organism evidence="1 2">
    <name type="scientific">Streptomyces phage Wakanda</name>
    <dbReference type="NCBI Taxonomy" id="2713267"/>
    <lineage>
        <taxon>Viruses</taxon>
        <taxon>Duplodnaviria</taxon>
        <taxon>Heunggongvirae</taxon>
        <taxon>Uroviricota</taxon>
        <taxon>Caudoviricetes</taxon>
        <taxon>Stanwilliamsviridae</taxon>
        <taxon>Loccivirinae</taxon>
        <taxon>Wakandavirus</taxon>
        <taxon>Wakandavirus wakanda</taxon>
    </lineage>
</organism>
<dbReference type="RefSeq" id="YP_010652249.1">
    <property type="nucleotide sequence ID" value="NC_070785.1"/>
</dbReference>
<protein>
    <submittedName>
        <fullName evidence="1">Uncharacterized protein</fullName>
    </submittedName>
</protein>
<evidence type="ECO:0000313" key="1">
    <source>
        <dbReference type="EMBL" id="QIN94158.1"/>
    </source>
</evidence>